<proteinExistence type="predicted"/>
<dbReference type="PANTHER" id="PTHR39157">
    <property type="entry name" value="INTEGRAL MEMBRANE PROTEIN-RELATED"/>
    <property type="match status" value="1"/>
</dbReference>
<evidence type="ECO:0008006" key="8">
    <source>
        <dbReference type="Google" id="ProtNLM"/>
    </source>
</evidence>
<feature type="transmembrane region" description="Helical" evidence="5">
    <location>
        <begin position="179"/>
        <end position="197"/>
    </location>
</feature>
<comment type="subcellular location">
    <subcellularLocation>
        <location evidence="1">Membrane</location>
        <topology evidence="1">Multi-pass membrane protein</topology>
    </subcellularLocation>
</comment>
<protein>
    <recommendedName>
        <fullName evidence="8">DoxX family protein</fullName>
    </recommendedName>
</protein>
<name>A0A4Y3RLJ9_9ACTN</name>
<keyword evidence="2 5" id="KW-0812">Transmembrane</keyword>
<evidence type="ECO:0000256" key="1">
    <source>
        <dbReference type="ARBA" id="ARBA00004141"/>
    </source>
</evidence>
<evidence type="ECO:0000256" key="2">
    <source>
        <dbReference type="ARBA" id="ARBA00022692"/>
    </source>
</evidence>
<evidence type="ECO:0000256" key="3">
    <source>
        <dbReference type="ARBA" id="ARBA00022989"/>
    </source>
</evidence>
<dbReference type="InterPro" id="IPR032808">
    <property type="entry name" value="DoxX"/>
</dbReference>
<keyword evidence="3 5" id="KW-1133">Transmembrane helix</keyword>
<evidence type="ECO:0000256" key="5">
    <source>
        <dbReference type="SAM" id="Phobius"/>
    </source>
</evidence>
<dbReference type="EMBL" id="BJMN01000020">
    <property type="protein sequence ID" value="GEB57597.1"/>
    <property type="molecule type" value="Genomic_DNA"/>
</dbReference>
<sequence length="206" mass="22935">MNAERNDVYTQWVSTKRDFGCESVTPAERPPTSCATGPPCAELTYRQISVIQLVGARMQTVWLTGAEWLAVLRIGLGLWWLESWRHKDRKGWFERGTGIAWAADVAAKHKWPQVKKGFDTVVAPRPKVMAYVVVYAELALGLGLVVGFLTPVALVGGLLLNLLYLVLMIHDWAEQGQNAMMALISLVALLAMSWQTWSLDHAIGLF</sequence>
<keyword evidence="7" id="KW-1185">Reference proteome</keyword>
<feature type="transmembrane region" description="Helical" evidence="5">
    <location>
        <begin position="138"/>
        <end position="167"/>
    </location>
</feature>
<comment type="caution">
    <text evidence="6">The sequence shown here is derived from an EMBL/GenBank/DDBJ whole genome shotgun (WGS) entry which is preliminary data.</text>
</comment>
<gene>
    <name evidence="6" type="ORF">SGA01_32020</name>
</gene>
<dbReference type="Pfam" id="PF07681">
    <property type="entry name" value="DoxX"/>
    <property type="match status" value="1"/>
</dbReference>
<dbReference type="PANTHER" id="PTHR39157:SF1">
    <property type="entry name" value="DOXX FAMILY PROTEIN"/>
    <property type="match status" value="1"/>
</dbReference>
<keyword evidence="4 5" id="KW-0472">Membrane</keyword>
<feature type="transmembrane region" description="Helical" evidence="5">
    <location>
        <begin position="61"/>
        <end position="81"/>
    </location>
</feature>
<evidence type="ECO:0000313" key="7">
    <source>
        <dbReference type="Proteomes" id="UP000315226"/>
    </source>
</evidence>
<reference evidence="6 7" key="1">
    <citation type="submission" date="2019-06" db="EMBL/GenBank/DDBJ databases">
        <title>Whole genome shotgun sequence of Streptomyces gardneri NBRC 12865.</title>
        <authorList>
            <person name="Hosoyama A."/>
            <person name="Uohara A."/>
            <person name="Ohji S."/>
            <person name="Ichikawa N."/>
        </authorList>
    </citation>
    <scope>NUCLEOTIDE SEQUENCE [LARGE SCALE GENOMIC DNA]</scope>
    <source>
        <strain evidence="6 7">NBRC 12865</strain>
    </source>
</reference>
<dbReference type="Proteomes" id="UP000315226">
    <property type="component" value="Unassembled WGS sequence"/>
</dbReference>
<accession>A0A4Y3RLJ9</accession>
<organism evidence="6 7">
    <name type="scientific">Streptomyces gardneri</name>
    <dbReference type="NCBI Taxonomy" id="66892"/>
    <lineage>
        <taxon>Bacteria</taxon>
        <taxon>Bacillati</taxon>
        <taxon>Actinomycetota</taxon>
        <taxon>Actinomycetes</taxon>
        <taxon>Kitasatosporales</taxon>
        <taxon>Streptomycetaceae</taxon>
        <taxon>Streptomyces</taxon>
    </lineage>
</organism>
<dbReference type="AlphaFoldDB" id="A0A4Y3RLJ9"/>
<evidence type="ECO:0000256" key="4">
    <source>
        <dbReference type="ARBA" id="ARBA00023136"/>
    </source>
</evidence>
<evidence type="ECO:0000313" key="6">
    <source>
        <dbReference type="EMBL" id="GEB57597.1"/>
    </source>
</evidence>